<reference evidence="1 2" key="1">
    <citation type="submission" date="2015-01" db="EMBL/GenBank/DDBJ databases">
        <title>Evolution of Trichinella species and genotypes.</title>
        <authorList>
            <person name="Korhonen P.K."/>
            <person name="Edoardo P."/>
            <person name="Giuseppe L.R."/>
            <person name="Gasser R.B."/>
        </authorList>
    </citation>
    <scope>NUCLEOTIDE SEQUENCE [LARGE SCALE GENOMIC DNA]</scope>
    <source>
        <strain evidence="1">ISS3</strain>
    </source>
</reference>
<dbReference type="Proteomes" id="UP000054776">
    <property type="component" value="Unassembled WGS sequence"/>
</dbReference>
<dbReference type="AlphaFoldDB" id="A0A0V1B6B9"/>
<gene>
    <name evidence="1" type="ORF">T01_12503</name>
</gene>
<dbReference type="OrthoDB" id="10477889at2759"/>
<comment type="caution">
    <text evidence="1">The sequence shown here is derived from an EMBL/GenBank/DDBJ whole genome shotgun (WGS) entry which is preliminary data.</text>
</comment>
<proteinExistence type="predicted"/>
<sequence length="71" mass="8227">MKEWTFENVSVAPQQCLYGPHFENNLWNSDYPITDYLNTFGPGARIYYKLCKRNLFKGYNTGVTASAVRNL</sequence>
<evidence type="ECO:0000313" key="1">
    <source>
        <dbReference type="EMBL" id="KRY32559.1"/>
    </source>
</evidence>
<evidence type="ECO:0000313" key="2">
    <source>
        <dbReference type="Proteomes" id="UP000054776"/>
    </source>
</evidence>
<keyword evidence="2" id="KW-1185">Reference proteome</keyword>
<protein>
    <submittedName>
        <fullName evidence="1">Uncharacterized protein</fullName>
    </submittedName>
</protein>
<dbReference type="EMBL" id="JYDH01000096">
    <property type="protein sequence ID" value="KRY32559.1"/>
    <property type="molecule type" value="Genomic_DNA"/>
</dbReference>
<accession>A0A0V1B6B9</accession>
<name>A0A0V1B6B9_TRISP</name>
<organism evidence="1 2">
    <name type="scientific">Trichinella spiralis</name>
    <name type="common">Trichina worm</name>
    <dbReference type="NCBI Taxonomy" id="6334"/>
    <lineage>
        <taxon>Eukaryota</taxon>
        <taxon>Metazoa</taxon>
        <taxon>Ecdysozoa</taxon>
        <taxon>Nematoda</taxon>
        <taxon>Enoplea</taxon>
        <taxon>Dorylaimia</taxon>
        <taxon>Trichinellida</taxon>
        <taxon>Trichinellidae</taxon>
        <taxon>Trichinella</taxon>
    </lineage>
</organism>
<dbReference type="InParanoid" id="A0A0V1B6B9"/>